<evidence type="ECO:0000256" key="4">
    <source>
        <dbReference type="ARBA" id="ARBA00006511"/>
    </source>
</evidence>
<evidence type="ECO:0000256" key="10">
    <source>
        <dbReference type="ARBA" id="ARBA00023004"/>
    </source>
</evidence>
<keyword evidence="10" id="KW-0408">Iron</keyword>
<dbReference type="PROSITE" id="PS51471">
    <property type="entry name" value="FE2OG_OXY"/>
    <property type="match status" value="1"/>
</dbReference>
<dbReference type="Pfam" id="PF13640">
    <property type="entry name" value="2OG-FeII_Oxy_3"/>
    <property type="match status" value="1"/>
</dbReference>
<dbReference type="RefSeq" id="XP_016980681.1">
    <property type="nucleotide sequence ID" value="XM_017125192.1"/>
</dbReference>
<feature type="domain" description="Fe2OG dioxygenase" evidence="13">
    <location>
        <begin position="200"/>
        <end position="306"/>
    </location>
</feature>
<evidence type="ECO:0000256" key="1">
    <source>
        <dbReference type="ARBA" id="ARBA00001961"/>
    </source>
</evidence>
<evidence type="ECO:0000256" key="2">
    <source>
        <dbReference type="ARBA" id="ARBA00002035"/>
    </source>
</evidence>
<keyword evidence="9" id="KW-0560">Oxidoreductase</keyword>
<name>A0A6P4F5Q2_DRORH</name>
<dbReference type="InterPro" id="IPR044862">
    <property type="entry name" value="Pro_4_hyd_alph_FE2OG_OXY"/>
</dbReference>
<dbReference type="InterPro" id="IPR045054">
    <property type="entry name" value="P4HA-like"/>
</dbReference>
<feature type="signal peptide" evidence="12">
    <location>
        <begin position="1"/>
        <end position="18"/>
    </location>
</feature>
<dbReference type="GO" id="GO:0031418">
    <property type="term" value="F:L-ascorbic acid binding"/>
    <property type="evidence" value="ECO:0007669"/>
    <property type="project" value="UniProtKB-KW"/>
</dbReference>
<feature type="chain" id="PRO_5028026651" description="procollagen-proline 4-dioxygenase" evidence="12">
    <location>
        <begin position="19"/>
        <end position="330"/>
    </location>
</feature>
<accession>A0A6P4F5Q2</accession>
<evidence type="ECO:0000256" key="9">
    <source>
        <dbReference type="ARBA" id="ARBA00023002"/>
    </source>
</evidence>
<evidence type="ECO:0000256" key="8">
    <source>
        <dbReference type="ARBA" id="ARBA00022964"/>
    </source>
</evidence>
<dbReference type="SMART" id="SM00702">
    <property type="entry name" value="P4Hc"/>
    <property type="match status" value="1"/>
</dbReference>
<dbReference type="PANTHER" id="PTHR10869">
    <property type="entry name" value="PROLYL 4-HYDROXYLASE ALPHA SUBUNIT"/>
    <property type="match status" value="1"/>
</dbReference>
<gene>
    <name evidence="14" type="primary">LOC108045774</name>
</gene>
<evidence type="ECO:0000256" key="5">
    <source>
        <dbReference type="ARBA" id="ARBA00012269"/>
    </source>
</evidence>
<comment type="subcellular location">
    <subcellularLocation>
        <location evidence="3">Endoplasmic reticulum lumen</location>
    </subcellularLocation>
</comment>
<evidence type="ECO:0000256" key="3">
    <source>
        <dbReference type="ARBA" id="ARBA00004319"/>
    </source>
</evidence>
<organism evidence="14">
    <name type="scientific">Drosophila rhopaloa</name>
    <name type="common">Fruit fly</name>
    <dbReference type="NCBI Taxonomy" id="1041015"/>
    <lineage>
        <taxon>Eukaryota</taxon>
        <taxon>Metazoa</taxon>
        <taxon>Ecdysozoa</taxon>
        <taxon>Arthropoda</taxon>
        <taxon>Hexapoda</taxon>
        <taxon>Insecta</taxon>
        <taxon>Pterygota</taxon>
        <taxon>Neoptera</taxon>
        <taxon>Endopterygota</taxon>
        <taxon>Diptera</taxon>
        <taxon>Brachycera</taxon>
        <taxon>Muscomorpha</taxon>
        <taxon>Ephydroidea</taxon>
        <taxon>Drosophilidae</taxon>
        <taxon>Drosophila</taxon>
        <taxon>Sophophora</taxon>
    </lineage>
</organism>
<dbReference type="InterPro" id="IPR013547">
    <property type="entry name" value="P4H_N"/>
</dbReference>
<evidence type="ECO:0000259" key="13">
    <source>
        <dbReference type="PROSITE" id="PS51471"/>
    </source>
</evidence>
<dbReference type="EC" id="1.14.11.2" evidence="5"/>
<dbReference type="InterPro" id="IPR006620">
    <property type="entry name" value="Pro_4_hyd_alph"/>
</dbReference>
<evidence type="ECO:0000256" key="11">
    <source>
        <dbReference type="SAM" id="Coils"/>
    </source>
</evidence>
<dbReference type="AlphaFoldDB" id="A0A6P4F5Q2"/>
<evidence type="ECO:0000256" key="12">
    <source>
        <dbReference type="SAM" id="SignalP"/>
    </source>
</evidence>
<reference evidence="14" key="1">
    <citation type="submission" date="2025-08" db="UniProtKB">
        <authorList>
            <consortium name="RefSeq"/>
        </authorList>
    </citation>
    <scope>IDENTIFICATION</scope>
</reference>
<dbReference type="Gene3D" id="2.60.120.620">
    <property type="entry name" value="q2cbj1_9rhob like domain"/>
    <property type="match status" value="1"/>
</dbReference>
<sequence>MFRLSIVFLVVCIISVNGDYYSAISELERLLDVEAFIVEKFDQYLEQAQKDQENIKKFLKQVEDLQIDRGDLEEKKESFQLYKRVCQGELRQSPREQRNLKCSLSHQGVPYYRLSPFKVEQLNLDPYVAYVHEVLRDSEMELIMEKGKGHMERSKVGQSVNSTTSEIRTSQNTWLWYDANPWLSQIKQRLEDVTGLSTETAEPLQLVNYGIGGQYEPHYDFMEDDGHAVFGWKGNRLLTALFYLNDVSLGGATAFPYLRLAVPPVKGSLLIWYNLHRSMHKDFRTKHAGCPVLKGSKWICNEWFHVGAQEFRRPCGLKSDEGKFLDLEHK</sequence>
<dbReference type="GO" id="GO:0004656">
    <property type="term" value="F:procollagen-proline 4-dioxygenase activity"/>
    <property type="evidence" value="ECO:0007669"/>
    <property type="project" value="UniProtKB-EC"/>
</dbReference>
<feature type="coiled-coil region" evidence="11">
    <location>
        <begin position="45"/>
        <end position="75"/>
    </location>
</feature>
<keyword evidence="11" id="KW-0175">Coiled coil</keyword>
<evidence type="ECO:0000256" key="6">
    <source>
        <dbReference type="ARBA" id="ARBA00022723"/>
    </source>
</evidence>
<comment type="cofactor">
    <cofactor evidence="1">
        <name>L-ascorbate</name>
        <dbReference type="ChEBI" id="CHEBI:38290"/>
    </cofactor>
</comment>
<comment type="function">
    <text evidence="2">Catalyzes the post-translational formation of 4-hydroxyproline in -Xaa-Pro-Gly- sequences in collagens and other proteins.</text>
</comment>
<evidence type="ECO:0000313" key="14">
    <source>
        <dbReference type="RefSeq" id="XP_016980681.1"/>
    </source>
</evidence>
<evidence type="ECO:0000256" key="7">
    <source>
        <dbReference type="ARBA" id="ARBA00022896"/>
    </source>
</evidence>
<dbReference type="InterPro" id="IPR005123">
    <property type="entry name" value="Oxoglu/Fe-dep_dioxygenase_dom"/>
</dbReference>
<keyword evidence="6" id="KW-0479">Metal-binding</keyword>
<dbReference type="PANTHER" id="PTHR10869:SF216">
    <property type="entry name" value="PROCOLLAGEN-PROLINE 4-DIOXYGENASE"/>
    <property type="match status" value="1"/>
</dbReference>
<keyword evidence="12" id="KW-0732">Signal</keyword>
<keyword evidence="7" id="KW-0847">Vitamin C</keyword>
<comment type="similarity">
    <text evidence="4">Belongs to the P4HA family.</text>
</comment>
<protein>
    <recommendedName>
        <fullName evidence="5">procollagen-proline 4-dioxygenase</fullName>
        <ecNumber evidence="5">1.14.11.2</ecNumber>
    </recommendedName>
</protein>
<proteinExistence type="inferred from homology"/>
<dbReference type="Pfam" id="PF08336">
    <property type="entry name" value="P4Ha_N"/>
    <property type="match status" value="1"/>
</dbReference>
<dbReference type="GO" id="GO:0005788">
    <property type="term" value="C:endoplasmic reticulum lumen"/>
    <property type="evidence" value="ECO:0007669"/>
    <property type="project" value="UniProtKB-SubCell"/>
</dbReference>
<dbReference type="GO" id="GO:0005506">
    <property type="term" value="F:iron ion binding"/>
    <property type="evidence" value="ECO:0007669"/>
    <property type="project" value="InterPro"/>
</dbReference>
<dbReference type="OrthoDB" id="420380at2759"/>
<dbReference type="FunFam" id="2.60.120.620:FF:000011">
    <property type="entry name" value="Prolyl alpha subunit"/>
    <property type="match status" value="1"/>
</dbReference>
<keyword evidence="8" id="KW-0223">Dioxygenase</keyword>